<evidence type="ECO:0000256" key="1">
    <source>
        <dbReference type="ARBA" id="ARBA00001933"/>
    </source>
</evidence>
<evidence type="ECO:0000313" key="8">
    <source>
        <dbReference type="Proteomes" id="UP000230843"/>
    </source>
</evidence>
<comment type="caution">
    <text evidence="7">The sequence shown here is derived from an EMBL/GenBank/DDBJ whole genome shotgun (WGS) entry which is preliminary data.</text>
</comment>
<dbReference type="PANTHER" id="PTHR30511:SF0">
    <property type="entry name" value="ALANINE RACEMASE, CATABOLIC-RELATED"/>
    <property type="match status" value="1"/>
</dbReference>
<evidence type="ECO:0000256" key="4">
    <source>
        <dbReference type="PIRSR" id="PIRSR600821-50"/>
    </source>
</evidence>
<dbReference type="PRINTS" id="PR00992">
    <property type="entry name" value="ALARACEMASE"/>
</dbReference>
<keyword evidence="3" id="KW-0413">Isomerase</keyword>
<dbReference type="Gene3D" id="3.20.20.10">
    <property type="entry name" value="Alanine racemase"/>
    <property type="match status" value="1"/>
</dbReference>
<comment type="cofactor">
    <cofactor evidence="1 4">
        <name>pyridoxal 5'-phosphate</name>
        <dbReference type="ChEBI" id="CHEBI:597326"/>
    </cofactor>
</comment>
<gene>
    <name evidence="7" type="primary">alr</name>
    <name evidence="7" type="ORF">CO137_02645</name>
</gene>
<dbReference type="GO" id="GO:0005829">
    <property type="term" value="C:cytosol"/>
    <property type="evidence" value="ECO:0007669"/>
    <property type="project" value="TreeGrafter"/>
</dbReference>
<dbReference type="EMBL" id="PFVJ01000055">
    <property type="protein sequence ID" value="PJA89748.1"/>
    <property type="molecule type" value="Genomic_DNA"/>
</dbReference>
<keyword evidence="2 4" id="KW-0663">Pyridoxal phosphate</keyword>
<dbReference type="Proteomes" id="UP000230843">
    <property type="component" value="Unassembled WGS sequence"/>
</dbReference>
<dbReference type="Gene3D" id="2.40.37.10">
    <property type="entry name" value="Lyase, Ornithine Decarboxylase, Chain A, domain 1"/>
    <property type="match status" value="1"/>
</dbReference>
<feature type="binding site" evidence="5">
    <location>
        <position position="323"/>
    </location>
    <ligand>
        <name>substrate</name>
    </ligand>
</feature>
<evidence type="ECO:0000256" key="5">
    <source>
        <dbReference type="PIRSR" id="PIRSR600821-52"/>
    </source>
</evidence>
<evidence type="ECO:0000256" key="2">
    <source>
        <dbReference type="ARBA" id="ARBA00022898"/>
    </source>
</evidence>
<dbReference type="SUPFAM" id="SSF51419">
    <property type="entry name" value="PLP-binding barrel"/>
    <property type="match status" value="1"/>
</dbReference>
<dbReference type="SUPFAM" id="SSF50621">
    <property type="entry name" value="Alanine racemase C-terminal domain-like"/>
    <property type="match status" value="1"/>
</dbReference>
<dbReference type="Pfam" id="PF00842">
    <property type="entry name" value="Ala_racemase_C"/>
    <property type="match status" value="1"/>
</dbReference>
<dbReference type="GO" id="GO:0030170">
    <property type="term" value="F:pyridoxal phosphate binding"/>
    <property type="evidence" value="ECO:0007669"/>
    <property type="project" value="TreeGrafter"/>
</dbReference>
<dbReference type="CDD" id="cd00430">
    <property type="entry name" value="PLPDE_III_AR"/>
    <property type="match status" value="1"/>
</dbReference>
<dbReference type="Pfam" id="PF01168">
    <property type="entry name" value="Ala_racemase_N"/>
    <property type="match status" value="1"/>
</dbReference>
<dbReference type="GO" id="GO:0030632">
    <property type="term" value="P:D-alanine biosynthetic process"/>
    <property type="evidence" value="ECO:0007669"/>
    <property type="project" value="TreeGrafter"/>
</dbReference>
<sequence>MIETLRKLKRPKYKTFNKIQIIRKNILSNLEYLQGLQKNAEIIPVLKSNAYGHGLKEMCQILNKTRVKMVAVDSFPEAQIVYKFSTKKVLIIGEMPKDVYKYCDFKRTEFCIYNLETFKHLSKFNKKIKIHLFVNSGMNREGIQDLELFLKNIEQDLKKMEITGICSHFASADEESKLNKEQEEKFLKDLEILKSKNINPKYVHLGNSAGIFILKNEIFSAFRVGISLYGYNIFPKNHPSFIKSKKLKPALQLSSKITSIQKIKAGEKVSYNEKFKTEKNTTIATIPFGYYEGLDRRLSNKAEFLVKSAHKDFYAKIAGRVCMNLVSIDCSNNKIKIGDEVEIISPNKNTENSVQNLAKKIGTIPYEVLVKLQGNIRREII</sequence>
<dbReference type="InterPro" id="IPR001608">
    <property type="entry name" value="Ala_racemase_N"/>
</dbReference>
<dbReference type="InterPro" id="IPR009006">
    <property type="entry name" value="Ala_racemase/Decarboxylase_C"/>
</dbReference>
<evidence type="ECO:0000256" key="3">
    <source>
        <dbReference type="ARBA" id="ARBA00023235"/>
    </source>
</evidence>
<reference evidence="8" key="1">
    <citation type="submission" date="2017-09" db="EMBL/GenBank/DDBJ databases">
        <title>Depth-based differentiation of microbial function through sediment-hosted aquifers and enrichment of novel symbionts in the deep terrestrial subsurface.</title>
        <authorList>
            <person name="Probst A.J."/>
            <person name="Ladd B."/>
            <person name="Jarett J.K."/>
            <person name="Geller-Mcgrath D.E."/>
            <person name="Sieber C.M.K."/>
            <person name="Emerson J.B."/>
            <person name="Anantharaman K."/>
            <person name="Thomas B.C."/>
            <person name="Malmstrom R."/>
            <person name="Stieglmeier M."/>
            <person name="Klingl A."/>
            <person name="Woyke T."/>
            <person name="Ryan C.M."/>
            <person name="Banfield J.F."/>
        </authorList>
    </citation>
    <scope>NUCLEOTIDE SEQUENCE [LARGE SCALE GENOMIC DNA]</scope>
</reference>
<dbReference type="InterPro" id="IPR000821">
    <property type="entry name" value="Ala_racemase"/>
</dbReference>
<feature type="domain" description="Alanine racemase C-terminal" evidence="6">
    <location>
        <begin position="250"/>
        <end position="381"/>
    </location>
</feature>
<protein>
    <submittedName>
        <fullName evidence="7">Alanine racemase</fullName>
    </submittedName>
</protein>
<accession>A0A2M7Z6H3</accession>
<evidence type="ECO:0000313" key="7">
    <source>
        <dbReference type="EMBL" id="PJA89748.1"/>
    </source>
</evidence>
<dbReference type="AlphaFoldDB" id="A0A2M7Z6H3"/>
<dbReference type="InterPro" id="IPR029066">
    <property type="entry name" value="PLP-binding_barrel"/>
</dbReference>
<dbReference type="PANTHER" id="PTHR30511">
    <property type="entry name" value="ALANINE RACEMASE"/>
    <property type="match status" value="1"/>
</dbReference>
<feature type="modified residue" description="N6-(pyridoxal phosphate)lysine" evidence="4">
    <location>
        <position position="47"/>
    </location>
</feature>
<name>A0A2M7Z6H3_9BACT</name>
<dbReference type="SMART" id="SM01005">
    <property type="entry name" value="Ala_racemase_C"/>
    <property type="match status" value="1"/>
</dbReference>
<feature type="binding site" evidence="5">
    <location>
        <position position="140"/>
    </location>
    <ligand>
        <name>substrate</name>
    </ligand>
</feature>
<dbReference type="InterPro" id="IPR011079">
    <property type="entry name" value="Ala_racemase_C"/>
</dbReference>
<dbReference type="GO" id="GO:0008784">
    <property type="term" value="F:alanine racemase activity"/>
    <property type="evidence" value="ECO:0007669"/>
    <property type="project" value="InterPro"/>
</dbReference>
<proteinExistence type="predicted"/>
<organism evidence="7 8">
    <name type="scientific">Candidatus Magasanikbacteria bacterium CG_4_9_14_3_um_filter_32_9</name>
    <dbReference type="NCBI Taxonomy" id="1974644"/>
    <lineage>
        <taxon>Bacteria</taxon>
        <taxon>Candidatus Magasanikiibacteriota</taxon>
    </lineage>
</organism>
<dbReference type="NCBIfam" id="TIGR00492">
    <property type="entry name" value="alr"/>
    <property type="match status" value="1"/>
</dbReference>
<evidence type="ECO:0000259" key="6">
    <source>
        <dbReference type="SMART" id="SM01005"/>
    </source>
</evidence>